<dbReference type="RefSeq" id="WP_185074428.1">
    <property type="nucleotide sequence ID" value="NZ_JACHMB010000001.1"/>
</dbReference>
<evidence type="ECO:0000313" key="1">
    <source>
        <dbReference type="EMBL" id="MBB5781069.1"/>
    </source>
</evidence>
<name>A0A7W9GC54_9ACTN</name>
<accession>A0A7W9GC54</accession>
<sequence>MRRRRHGYLFRGRDQFAARRFEPGQVELVIRLRPNREYFHTRIALATPFST</sequence>
<organism evidence="1 2">
    <name type="scientific">Nonomuraea jabiensis</name>
    <dbReference type="NCBI Taxonomy" id="882448"/>
    <lineage>
        <taxon>Bacteria</taxon>
        <taxon>Bacillati</taxon>
        <taxon>Actinomycetota</taxon>
        <taxon>Actinomycetes</taxon>
        <taxon>Streptosporangiales</taxon>
        <taxon>Streptosporangiaceae</taxon>
        <taxon>Nonomuraea</taxon>
    </lineage>
</organism>
<reference evidence="1 2" key="1">
    <citation type="submission" date="2020-08" db="EMBL/GenBank/DDBJ databases">
        <title>Sequencing the genomes of 1000 actinobacteria strains.</title>
        <authorList>
            <person name="Klenk H.-P."/>
        </authorList>
    </citation>
    <scope>NUCLEOTIDE SEQUENCE [LARGE SCALE GENOMIC DNA]</scope>
    <source>
        <strain evidence="1 2">DSM 45507</strain>
    </source>
</reference>
<dbReference type="AlphaFoldDB" id="A0A7W9GC54"/>
<protein>
    <submittedName>
        <fullName evidence="1">Uncharacterized protein</fullName>
    </submittedName>
</protein>
<comment type="caution">
    <text evidence="1">The sequence shown here is derived from an EMBL/GenBank/DDBJ whole genome shotgun (WGS) entry which is preliminary data.</text>
</comment>
<dbReference type="Proteomes" id="UP000579153">
    <property type="component" value="Unassembled WGS sequence"/>
</dbReference>
<keyword evidence="2" id="KW-1185">Reference proteome</keyword>
<gene>
    <name evidence="1" type="ORF">HD596_007825</name>
</gene>
<evidence type="ECO:0000313" key="2">
    <source>
        <dbReference type="Proteomes" id="UP000579153"/>
    </source>
</evidence>
<dbReference type="EMBL" id="JACHMB010000001">
    <property type="protein sequence ID" value="MBB5781069.1"/>
    <property type="molecule type" value="Genomic_DNA"/>
</dbReference>
<proteinExistence type="predicted"/>